<keyword evidence="6" id="KW-0812">Transmembrane</keyword>
<dbReference type="STRING" id="1603606.DSOUD_3358"/>
<feature type="active site" description="Charge relay system" evidence="5">
    <location>
        <position position="183"/>
    </location>
</feature>
<keyword evidence="2 5" id="KW-0645">Protease</keyword>
<feature type="chain" id="PRO_5005791901" evidence="7">
    <location>
        <begin position="32"/>
        <end position="728"/>
    </location>
</feature>
<dbReference type="PROSITE" id="PS51892">
    <property type="entry name" value="SUBTILASE"/>
    <property type="match status" value="1"/>
</dbReference>
<evidence type="ECO:0000256" key="7">
    <source>
        <dbReference type="SAM" id="SignalP"/>
    </source>
</evidence>
<dbReference type="InterPro" id="IPR013783">
    <property type="entry name" value="Ig-like_fold"/>
</dbReference>
<dbReference type="GO" id="GO:0006508">
    <property type="term" value="P:proteolysis"/>
    <property type="evidence" value="ECO:0007669"/>
    <property type="project" value="UniProtKB-KW"/>
</dbReference>
<organism evidence="9 10">
    <name type="scientific">Desulfuromonas soudanensis</name>
    <dbReference type="NCBI Taxonomy" id="1603606"/>
    <lineage>
        <taxon>Bacteria</taxon>
        <taxon>Pseudomonadati</taxon>
        <taxon>Thermodesulfobacteriota</taxon>
        <taxon>Desulfuromonadia</taxon>
        <taxon>Desulfuromonadales</taxon>
        <taxon>Desulfuromonadaceae</taxon>
        <taxon>Desulfuromonas</taxon>
    </lineage>
</organism>
<keyword evidence="10" id="KW-1185">Reference proteome</keyword>
<feature type="active site" description="Charge relay system" evidence="5">
    <location>
        <position position="407"/>
    </location>
</feature>
<protein>
    <submittedName>
        <fullName evidence="9">Serine protease, subtilisin family</fullName>
    </submittedName>
</protein>
<evidence type="ECO:0000259" key="8">
    <source>
        <dbReference type="Pfam" id="PF00082"/>
    </source>
</evidence>
<dbReference type="AlphaFoldDB" id="A0A0M4D3M2"/>
<evidence type="ECO:0000256" key="5">
    <source>
        <dbReference type="PROSITE-ProRule" id="PRU01240"/>
    </source>
</evidence>
<evidence type="ECO:0000256" key="3">
    <source>
        <dbReference type="ARBA" id="ARBA00022801"/>
    </source>
</evidence>
<feature type="transmembrane region" description="Helical" evidence="6">
    <location>
        <begin position="661"/>
        <end position="683"/>
    </location>
</feature>
<evidence type="ECO:0000313" key="9">
    <source>
        <dbReference type="EMBL" id="ALC18077.1"/>
    </source>
</evidence>
<keyword evidence="4 5" id="KW-0720">Serine protease</keyword>
<evidence type="ECO:0000313" key="10">
    <source>
        <dbReference type="Proteomes" id="UP000057158"/>
    </source>
</evidence>
<gene>
    <name evidence="9" type="ORF">DSOUD_3358</name>
</gene>
<dbReference type="Pfam" id="PF00082">
    <property type="entry name" value="Peptidase_S8"/>
    <property type="match status" value="1"/>
</dbReference>
<dbReference type="SUPFAM" id="SSF52743">
    <property type="entry name" value="Subtilisin-like"/>
    <property type="match status" value="1"/>
</dbReference>
<dbReference type="InterPro" id="IPR036852">
    <property type="entry name" value="Peptidase_S8/S53_dom_sf"/>
</dbReference>
<dbReference type="Proteomes" id="UP000057158">
    <property type="component" value="Chromosome"/>
</dbReference>
<dbReference type="InterPro" id="IPR000209">
    <property type="entry name" value="Peptidase_S8/S53_dom"/>
</dbReference>
<name>A0A0M4D3M2_9BACT</name>
<dbReference type="PRINTS" id="PR00723">
    <property type="entry name" value="SUBTILISIN"/>
</dbReference>
<feature type="active site" description="Charge relay system" evidence="5">
    <location>
        <position position="234"/>
    </location>
</feature>
<dbReference type="PROSITE" id="PS00138">
    <property type="entry name" value="SUBTILASE_SER"/>
    <property type="match status" value="1"/>
</dbReference>
<proteinExistence type="inferred from homology"/>
<dbReference type="InterPro" id="IPR015500">
    <property type="entry name" value="Peptidase_S8_subtilisin-rel"/>
</dbReference>
<keyword evidence="3 5" id="KW-0378">Hydrolase</keyword>
<dbReference type="GO" id="GO:0004252">
    <property type="term" value="F:serine-type endopeptidase activity"/>
    <property type="evidence" value="ECO:0007669"/>
    <property type="project" value="UniProtKB-UniRule"/>
</dbReference>
<evidence type="ECO:0000256" key="2">
    <source>
        <dbReference type="ARBA" id="ARBA00022670"/>
    </source>
</evidence>
<dbReference type="Gene3D" id="3.40.50.200">
    <property type="entry name" value="Peptidase S8/S53 domain"/>
    <property type="match status" value="1"/>
</dbReference>
<dbReference type="PANTHER" id="PTHR43806:SF67">
    <property type="entry name" value="EGF-LIKE DOMAIN-CONTAINING PROTEIN"/>
    <property type="match status" value="1"/>
</dbReference>
<reference evidence="9 10" key="1">
    <citation type="submission" date="2015-07" db="EMBL/GenBank/DDBJ databases">
        <title>Isolation and Genomic Characterization of a Novel Halophilic Metal-Reducing Deltaproteobacterium from the Deep Subsurface.</title>
        <authorList>
            <person name="Badalamenti J.P."/>
            <person name="Summers Z.M."/>
            <person name="Gralnick J.A."/>
            <person name="Bond D.R."/>
        </authorList>
    </citation>
    <scope>NUCLEOTIDE SEQUENCE [LARGE SCALE GENOMIC DNA]</scope>
    <source>
        <strain evidence="9 10">WTL</strain>
    </source>
</reference>
<evidence type="ECO:0000256" key="6">
    <source>
        <dbReference type="SAM" id="Phobius"/>
    </source>
</evidence>
<evidence type="ECO:0000256" key="4">
    <source>
        <dbReference type="ARBA" id="ARBA00022825"/>
    </source>
</evidence>
<comment type="similarity">
    <text evidence="1 5">Belongs to the peptidase S8 family.</text>
</comment>
<keyword evidence="6" id="KW-1133">Transmembrane helix</keyword>
<sequence>MKAMNIQRSRTVAPRIVLILSLLLCPLEATAAVDGALRDRMSHVSGTETLPVIVTFADQVATDGIIPLGLRGIEQRRELVRRLRDTAERSQKPLRDFLRGRGVERVRPLWIKNALAFEATPELVEILAAWPGVASVTLDGTVSLPEVLPAQAGAAQWNIEVVRAPDLWDLGLDGTGVVVATLDTGVDPLHPAMTANRRANASWFNPYAANCAVPGVICSTCDASADLPCDSSGHGTGVMGVAVGAGGIGVAPGAQWIAAKIFPDAGEAPYSAITEAFQWVLDPNGDGATDDAPDIVNNSWGLGGGTECLTEFRTEIQTLKTAGIAVVFAAGNTAAFVTSPANYPESVAVGMVDQSNLIDPLSSRGPSPCDPQEPFPELVAPGVQIRTADLTLSGTVQNPYQTISGTSFSAPHVSGVLALLLDAFPGLSSAALETTLYSSAVDLGAAGPDNIYGYGLVNAFNAFEALSGNPVVSLHDPVVPADDGILPFGNIPPGTIKDLSVTVTNAGGGVLTITSVGGAGLVAPFSLFAENCSGADLVSGQSCTVTLRFAPESHDEFTSTLEIISSPAASPVALIGSGNTAPVAPLLVFPVSGASVERPVTLGWVHPGDADGDPVTDEVVISTSPHLASTLPRSLPGGTGAILAGFGLAGALFLRRRFPLAGSAALLVLLAFLLSCGGGGGTAPPPLTADRTFVATDLAPATTYYWKIVSSDGFGGSSQSAIWSFTTR</sequence>
<dbReference type="EMBL" id="CP010802">
    <property type="protein sequence ID" value="ALC18077.1"/>
    <property type="molecule type" value="Genomic_DNA"/>
</dbReference>
<dbReference type="Gene3D" id="2.60.40.10">
    <property type="entry name" value="Immunoglobulins"/>
    <property type="match status" value="1"/>
</dbReference>
<keyword evidence="7" id="KW-0732">Signal</keyword>
<keyword evidence="6" id="KW-0472">Membrane</keyword>
<dbReference type="PANTHER" id="PTHR43806">
    <property type="entry name" value="PEPTIDASE S8"/>
    <property type="match status" value="1"/>
</dbReference>
<dbReference type="KEGG" id="des:DSOUD_3358"/>
<dbReference type="PATRIC" id="fig|1603606.3.peg.3615"/>
<dbReference type="InterPro" id="IPR050131">
    <property type="entry name" value="Peptidase_S8_subtilisin-like"/>
</dbReference>
<feature type="transmembrane region" description="Helical" evidence="6">
    <location>
        <begin position="635"/>
        <end position="654"/>
    </location>
</feature>
<feature type="signal peptide" evidence="7">
    <location>
        <begin position="1"/>
        <end position="31"/>
    </location>
</feature>
<accession>A0A0M4D3M2</accession>
<evidence type="ECO:0000256" key="1">
    <source>
        <dbReference type="ARBA" id="ARBA00011073"/>
    </source>
</evidence>
<dbReference type="InterPro" id="IPR023828">
    <property type="entry name" value="Peptidase_S8_Ser-AS"/>
</dbReference>
<feature type="domain" description="Peptidase S8/S53" evidence="8">
    <location>
        <begin position="174"/>
        <end position="455"/>
    </location>
</feature>